<accession>A0AAD1WHE4</accession>
<feature type="compositionally biased region" description="Basic residues" evidence="1">
    <location>
        <begin position="72"/>
        <end position="82"/>
    </location>
</feature>
<organism evidence="2 3">
    <name type="scientific">Pelobates cultripes</name>
    <name type="common">Western spadefoot toad</name>
    <dbReference type="NCBI Taxonomy" id="61616"/>
    <lineage>
        <taxon>Eukaryota</taxon>
        <taxon>Metazoa</taxon>
        <taxon>Chordata</taxon>
        <taxon>Craniata</taxon>
        <taxon>Vertebrata</taxon>
        <taxon>Euteleostomi</taxon>
        <taxon>Amphibia</taxon>
        <taxon>Batrachia</taxon>
        <taxon>Anura</taxon>
        <taxon>Pelobatoidea</taxon>
        <taxon>Pelobatidae</taxon>
        <taxon>Pelobates</taxon>
    </lineage>
</organism>
<sequence>MPLADDANMMASEEFQTLLDITTTNSIKKALTSAMGVMSSTITRSITQALMKGHPRTQAPPQTSDMPSIHLPGHKTSSKRKHPDPPPHIQDNPGLKDMPQAVQDGVQQLRNRATSRAKVARHWKQMRAYEIMSDLDYSDEEGSDEVFSDPYEDKVSEDENVMGMQLATTLSKKARDNPDEPTLAFDLDDLRHLCSVEWEPPEHIAQYLALKVHKPLSQEGHNKLRAECPRPIILDMAVTDRTISIKNHLEGPRPLLTELQ</sequence>
<keyword evidence="3" id="KW-1185">Reference proteome</keyword>
<dbReference type="AlphaFoldDB" id="A0AAD1WHE4"/>
<evidence type="ECO:0000313" key="2">
    <source>
        <dbReference type="EMBL" id="CAH2306353.1"/>
    </source>
</evidence>
<name>A0AAD1WHE4_PELCU</name>
<dbReference type="EMBL" id="OW240918">
    <property type="protein sequence ID" value="CAH2306353.1"/>
    <property type="molecule type" value="Genomic_DNA"/>
</dbReference>
<gene>
    <name evidence="2" type="ORF">PECUL_23A031105</name>
</gene>
<feature type="region of interest" description="Disordered" evidence="1">
    <location>
        <begin position="52"/>
        <end position="99"/>
    </location>
</feature>
<evidence type="ECO:0000256" key="1">
    <source>
        <dbReference type="SAM" id="MobiDB-lite"/>
    </source>
</evidence>
<proteinExistence type="predicted"/>
<reference evidence="2" key="1">
    <citation type="submission" date="2022-03" db="EMBL/GenBank/DDBJ databases">
        <authorList>
            <person name="Alioto T."/>
            <person name="Alioto T."/>
            <person name="Gomez Garrido J."/>
        </authorList>
    </citation>
    <scope>NUCLEOTIDE SEQUENCE</scope>
</reference>
<dbReference type="Proteomes" id="UP001295444">
    <property type="component" value="Chromosome 07"/>
</dbReference>
<evidence type="ECO:0000313" key="3">
    <source>
        <dbReference type="Proteomes" id="UP001295444"/>
    </source>
</evidence>
<protein>
    <submittedName>
        <fullName evidence="2">Uncharacterized protein</fullName>
    </submittedName>
</protein>